<dbReference type="InterPro" id="IPR007694">
    <property type="entry name" value="DNA_helicase_DnaB-like_C"/>
</dbReference>
<evidence type="ECO:0000313" key="15">
    <source>
        <dbReference type="Proteomes" id="UP000234145"/>
    </source>
</evidence>
<dbReference type="Pfam" id="PF03796">
    <property type="entry name" value="DnaB_C"/>
    <property type="match status" value="1"/>
</dbReference>
<evidence type="ECO:0000256" key="10">
    <source>
        <dbReference type="ARBA" id="ARBA00048954"/>
    </source>
</evidence>
<dbReference type="PANTHER" id="PTHR30153">
    <property type="entry name" value="REPLICATIVE DNA HELICASE DNAB"/>
    <property type="match status" value="1"/>
</dbReference>
<evidence type="ECO:0000256" key="12">
    <source>
        <dbReference type="RuleBase" id="RU362085"/>
    </source>
</evidence>
<dbReference type="SUPFAM" id="SSF48024">
    <property type="entry name" value="N-terminal domain of DnaB helicase"/>
    <property type="match status" value="1"/>
</dbReference>
<comment type="similarity">
    <text evidence="1 12">Belongs to the helicase family. DnaB subfamily.</text>
</comment>
<comment type="function">
    <text evidence="12">The main replicative DNA helicase, it participates in initiation and elongation during chromosome replication. Travels ahead of the DNA replisome, separating dsDNA into templates for DNA synthesis. A processive ATP-dependent 5'-3' DNA helicase it has DNA-dependent ATPase activity.</text>
</comment>
<keyword evidence="9" id="KW-0413">Isomerase</keyword>
<evidence type="ECO:0000256" key="8">
    <source>
        <dbReference type="ARBA" id="ARBA00023125"/>
    </source>
</evidence>
<dbReference type="FunFam" id="1.10.860.10:FF:000001">
    <property type="entry name" value="Replicative DNA helicase"/>
    <property type="match status" value="1"/>
</dbReference>
<evidence type="ECO:0000256" key="11">
    <source>
        <dbReference type="NCBIfam" id="TIGR00665"/>
    </source>
</evidence>
<dbReference type="GO" id="GO:0005829">
    <property type="term" value="C:cytosol"/>
    <property type="evidence" value="ECO:0007669"/>
    <property type="project" value="TreeGrafter"/>
</dbReference>
<dbReference type="InterPro" id="IPR036185">
    <property type="entry name" value="DNA_heli_DnaB-like_N_sf"/>
</dbReference>
<dbReference type="SMART" id="SM00382">
    <property type="entry name" value="AAA"/>
    <property type="match status" value="1"/>
</dbReference>
<evidence type="ECO:0000259" key="13">
    <source>
        <dbReference type="PROSITE" id="PS51199"/>
    </source>
</evidence>
<dbReference type="SUPFAM" id="SSF52540">
    <property type="entry name" value="P-loop containing nucleoside triphosphate hydrolases"/>
    <property type="match status" value="1"/>
</dbReference>
<dbReference type="AlphaFoldDB" id="A0A2H9PB36"/>
<dbReference type="PROSITE" id="PS51199">
    <property type="entry name" value="SF4_HELICASE"/>
    <property type="match status" value="1"/>
</dbReference>
<evidence type="ECO:0000256" key="6">
    <source>
        <dbReference type="ARBA" id="ARBA00022806"/>
    </source>
</evidence>
<feature type="domain" description="SF4 helicase" evidence="13">
    <location>
        <begin position="174"/>
        <end position="440"/>
    </location>
</feature>
<proteinExistence type="inferred from homology"/>
<dbReference type="CDD" id="cd00984">
    <property type="entry name" value="DnaB_C"/>
    <property type="match status" value="1"/>
</dbReference>
<keyword evidence="2 12" id="KW-0639">Primosome</keyword>
<dbReference type="InterPro" id="IPR027417">
    <property type="entry name" value="P-loop_NTPase"/>
</dbReference>
<keyword evidence="7 12" id="KW-0067">ATP-binding</keyword>
<keyword evidence="5 12" id="KW-0378">Hydrolase</keyword>
<dbReference type="InterPro" id="IPR007693">
    <property type="entry name" value="DNA_helicase_DnaB-like_N"/>
</dbReference>
<keyword evidence="6 12" id="KW-0347">Helicase</keyword>
<dbReference type="NCBIfam" id="NF004384">
    <property type="entry name" value="PRK05748.1"/>
    <property type="match status" value="1"/>
</dbReference>
<dbReference type="Gene3D" id="3.40.50.300">
    <property type="entry name" value="P-loop containing nucleotide triphosphate hydrolases"/>
    <property type="match status" value="1"/>
</dbReference>
<dbReference type="GO" id="GO:0003677">
    <property type="term" value="F:DNA binding"/>
    <property type="evidence" value="ECO:0007669"/>
    <property type="project" value="UniProtKB-UniRule"/>
</dbReference>
<evidence type="ECO:0000256" key="4">
    <source>
        <dbReference type="ARBA" id="ARBA00022741"/>
    </source>
</evidence>
<reference evidence="15" key="1">
    <citation type="submission" date="2017-09" db="EMBL/GenBank/DDBJ databases">
        <title>Depth-based differentiation of microbial function through sediment-hosted aquifers and enrichment of novel symbionts in the deep terrestrial subsurface.</title>
        <authorList>
            <person name="Probst A.J."/>
            <person name="Ladd B."/>
            <person name="Jarett J.K."/>
            <person name="Geller-Mcgrath D.E."/>
            <person name="Sieber C.M.K."/>
            <person name="Emerson J.B."/>
            <person name="Anantharaman K."/>
            <person name="Thomas B.C."/>
            <person name="Malmstrom R."/>
            <person name="Stieglmeier M."/>
            <person name="Klingl A."/>
            <person name="Woyke T."/>
            <person name="Ryan C.M."/>
            <person name="Banfield J.F."/>
        </authorList>
    </citation>
    <scope>NUCLEOTIDE SEQUENCE [LARGE SCALE GENOMIC DNA]</scope>
</reference>
<evidence type="ECO:0000256" key="5">
    <source>
        <dbReference type="ARBA" id="ARBA00022801"/>
    </source>
</evidence>
<dbReference type="GO" id="GO:0016887">
    <property type="term" value="F:ATP hydrolysis activity"/>
    <property type="evidence" value="ECO:0007669"/>
    <property type="project" value="RHEA"/>
</dbReference>
<dbReference type="Pfam" id="PF00772">
    <property type="entry name" value="DnaB"/>
    <property type="match status" value="1"/>
</dbReference>
<dbReference type="InterPro" id="IPR003593">
    <property type="entry name" value="AAA+_ATPase"/>
</dbReference>
<dbReference type="GO" id="GO:0042802">
    <property type="term" value="F:identical protein binding"/>
    <property type="evidence" value="ECO:0007669"/>
    <property type="project" value="UniProtKB-ARBA"/>
</dbReference>
<evidence type="ECO:0000256" key="1">
    <source>
        <dbReference type="ARBA" id="ARBA00008428"/>
    </source>
</evidence>
<dbReference type="NCBIfam" id="TIGR00665">
    <property type="entry name" value="DnaB"/>
    <property type="match status" value="1"/>
</dbReference>
<dbReference type="EMBL" id="PFMS01000067">
    <property type="protein sequence ID" value="PIZ15910.1"/>
    <property type="molecule type" value="Genomic_DNA"/>
</dbReference>
<evidence type="ECO:0000256" key="2">
    <source>
        <dbReference type="ARBA" id="ARBA00022515"/>
    </source>
</evidence>
<dbReference type="GO" id="GO:0043139">
    <property type="term" value="F:5'-3' DNA helicase activity"/>
    <property type="evidence" value="ECO:0007669"/>
    <property type="project" value="UniProtKB-EC"/>
</dbReference>
<evidence type="ECO:0000256" key="9">
    <source>
        <dbReference type="ARBA" id="ARBA00023235"/>
    </source>
</evidence>
<comment type="caution">
    <text evidence="14">The sequence shown here is derived from an EMBL/GenBank/DDBJ whole genome shotgun (WGS) entry which is preliminary data.</text>
</comment>
<comment type="catalytic activity">
    <reaction evidence="10 12">
        <text>ATP + H2O = ADP + phosphate + H(+)</text>
        <dbReference type="Rhea" id="RHEA:13065"/>
        <dbReference type="ChEBI" id="CHEBI:15377"/>
        <dbReference type="ChEBI" id="CHEBI:15378"/>
        <dbReference type="ChEBI" id="CHEBI:30616"/>
        <dbReference type="ChEBI" id="CHEBI:43474"/>
        <dbReference type="ChEBI" id="CHEBI:456216"/>
        <dbReference type="EC" id="5.6.2.3"/>
    </reaction>
</comment>
<protein>
    <recommendedName>
        <fullName evidence="11 12">Replicative DNA helicase</fullName>
        <ecNumber evidence="11 12">5.6.2.3</ecNumber>
    </recommendedName>
</protein>
<sequence length="440" mass="49593">MMEKIPPQNLEAEISVLGSMMLEKESILKVIEILNEEDFYKDAHREIYRAIASLYDRGEPIDLVTLANELRKGEILEKIGGATYLTSLLDAVPTAANVEYYAKIVKEKSMLRSLINASSQIVQMGYEEGDANALIDRAQSLIFGLTQDRMGQGFISIKQLVKDSFEYIESLYHRKEHVTGLATGFKDFDLMTSGLQTADFIVIAGRPSMGKSSLCLNIATHVAIEEKKPVAMFSLEMSKDHLVQRMLCSEARVDMSKLRTGFLSEEDWHPLTTAASRLSESPIFIDDTPGISVLEVRAKARRLKAEHDIALVIIDYLQLMQSHEKVESRQQEVSEISRSLKSLARELNIPLIVVSQLSRAVETRKEDYRPRLSDLRESGAIEQDADLVAFVFREEAYHPDNEKVRGLAEIIIGKQRNGPVGKINLAWLGRFTRFENLAKT</sequence>
<dbReference type="GO" id="GO:1990077">
    <property type="term" value="C:primosome complex"/>
    <property type="evidence" value="ECO:0007669"/>
    <property type="project" value="UniProtKB-UniRule"/>
</dbReference>
<keyword evidence="4 12" id="KW-0547">Nucleotide-binding</keyword>
<evidence type="ECO:0000256" key="7">
    <source>
        <dbReference type="ARBA" id="ARBA00022840"/>
    </source>
</evidence>
<dbReference type="InterPro" id="IPR016136">
    <property type="entry name" value="DNA_helicase_N/primase_C"/>
</dbReference>
<dbReference type="InterPro" id="IPR007692">
    <property type="entry name" value="DNA_helicase_DnaB"/>
</dbReference>
<evidence type="ECO:0000313" key="14">
    <source>
        <dbReference type="EMBL" id="PIZ15910.1"/>
    </source>
</evidence>
<keyword evidence="3 12" id="KW-0235">DNA replication</keyword>
<dbReference type="GO" id="GO:0005524">
    <property type="term" value="F:ATP binding"/>
    <property type="evidence" value="ECO:0007669"/>
    <property type="project" value="UniProtKB-UniRule"/>
</dbReference>
<dbReference type="FunFam" id="3.40.50.300:FF:000076">
    <property type="entry name" value="Replicative DNA helicase"/>
    <property type="match status" value="1"/>
</dbReference>
<organism evidence="14 15">
    <name type="scientific">Candidatus Desantisbacteria bacterium CG_4_10_14_0_8_um_filter_39_17</name>
    <dbReference type="NCBI Taxonomy" id="1974542"/>
    <lineage>
        <taxon>Bacteria</taxon>
        <taxon>Candidatus Desantisiibacteriota</taxon>
    </lineage>
</organism>
<dbReference type="Proteomes" id="UP000234145">
    <property type="component" value="Unassembled WGS sequence"/>
</dbReference>
<dbReference type="GO" id="GO:0006269">
    <property type="term" value="P:DNA replication, synthesis of primer"/>
    <property type="evidence" value="ECO:0007669"/>
    <property type="project" value="UniProtKB-UniRule"/>
</dbReference>
<dbReference type="PANTHER" id="PTHR30153:SF2">
    <property type="entry name" value="REPLICATIVE DNA HELICASE"/>
    <property type="match status" value="1"/>
</dbReference>
<gene>
    <name evidence="14" type="ORF">COY51_03980</name>
</gene>
<keyword evidence="8 12" id="KW-0238">DNA-binding</keyword>
<name>A0A2H9PB36_9BACT</name>
<dbReference type="Gene3D" id="1.10.860.10">
    <property type="entry name" value="DNAb Helicase, Chain A"/>
    <property type="match status" value="1"/>
</dbReference>
<dbReference type="EC" id="5.6.2.3" evidence="11 12"/>
<accession>A0A2H9PB36</accession>
<evidence type="ECO:0000256" key="3">
    <source>
        <dbReference type="ARBA" id="ARBA00022705"/>
    </source>
</evidence>